<protein>
    <recommendedName>
        <fullName evidence="4">Wall-associated receptor kinase galacturonan-binding domain-containing protein</fullName>
    </recommendedName>
</protein>
<dbReference type="EnsemblPlants" id="OBART04G09450.1">
    <property type="protein sequence ID" value="OBART04G09450.1"/>
    <property type="gene ID" value="OBART04G09450"/>
</dbReference>
<sequence>MPARHRGRTMLWLAIAFASLELGLITGGAEAQCSDTKCGSMDIPYPFSIGPGSCAMPGFELDCKNYSRPFLGDFEVVNISLHLSQLRVLNKISSFCYNPASKLMEQSTFQSDLDTPFRLSDTGNKLQLLFQKPISKELCG</sequence>
<evidence type="ECO:0000313" key="6">
    <source>
        <dbReference type="Proteomes" id="UP000026960"/>
    </source>
</evidence>
<evidence type="ECO:0000256" key="3">
    <source>
        <dbReference type="SAM" id="SignalP"/>
    </source>
</evidence>
<dbReference type="AlphaFoldDB" id="A0A0D3FUT8"/>
<dbReference type="HOGENOM" id="CLU_000288_43_10_1"/>
<dbReference type="STRING" id="65489.A0A0D3FUT8"/>
<proteinExistence type="predicted"/>
<dbReference type="PANTHER" id="PTHR33491">
    <property type="entry name" value="OSJNBA0016N04.9 PROTEIN"/>
    <property type="match status" value="1"/>
</dbReference>
<accession>A0A0D3FUT8</accession>
<dbReference type="InterPro" id="IPR025287">
    <property type="entry name" value="WAK_GUB"/>
</dbReference>
<dbReference type="Gramene" id="OBART04G09450.1">
    <property type="protein sequence ID" value="OBART04G09450.1"/>
    <property type="gene ID" value="OBART04G09450"/>
</dbReference>
<keyword evidence="2 3" id="KW-0732">Signal</keyword>
<dbReference type="PaxDb" id="65489-OBART04G09450.1"/>
<reference evidence="5" key="2">
    <citation type="submission" date="2015-03" db="UniProtKB">
        <authorList>
            <consortium name="EnsemblPlants"/>
        </authorList>
    </citation>
    <scope>IDENTIFICATION</scope>
</reference>
<keyword evidence="6" id="KW-1185">Reference proteome</keyword>
<dbReference type="GO" id="GO:0030247">
    <property type="term" value="F:polysaccharide binding"/>
    <property type="evidence" value="ECO:0007669"/>
    <property type="project" value="InterPro"/>
</dbReference>
<evidence type="ECO:0000259" key="4">
    <source>
        <dbReference type="Pfam" id="PF13947"/>
    </source>
</evidence>
<comment type="subcellular location">
    <subcellularLocation>
        <location evidence="1">Membrane</location>
        <topology evidence="1">Single-pass membrane protein</topology>
    </subcellularLocation>
</comment>
<feature type="chain" id="PRO_5002275877" description="Wall-associated receptor kinase galacturonan-binding domain-containing protein" evidence="3">
    <location>
        <begin position="32"/>
        <end position="140"/>
    </location>
</feature>
<dbReference type="Proteomes" id="UP000026960">
    <property type="component" value="Chromosome 4"/>
</dbReference>
<dbReference type="GO" id="GO:0016020">
    <property type="term" value="C:membrane"/>
    <property type="evidence" value="ECO:0007669"/>
    <property type="project" value="UniProtKB-SubCell"/>
</dbReference>
<feature type="signal peptide" evidence="3">
    <location>
        <begin position="1"/>
        <end position="31"/>
    </location>
</feature>
<dbReference type="Pfam" id="PF13947">
    <property type="entry name" value="GUB_WAK_bind"/>
    <property type="match status" value="1"/>
</dbReference>
<evidence type="ECO:0000256" key="2">
    <source>
        <dbReference type="ARBA" id="ARBA00022729"/>
    </source>
</evidence>
<feature type="domain" description="Wall-associated receptor kinase galacturonan-binding" evidence="4">
    <location>
        <begin position="33"/>
        <end position="89"/>
    </location>
</feature>
<organism evidence="5">
    <name type="scientific">Oryza barthii</name>
    <dbReference type="NCBI Taxonomy" id="65489"/>
    <lineage>
        <taxon>Eukaryota</taxon>
        <taxon>Viridiplantae</taxon>
        <taxon>Streptophyta</taxon>
        <taxon>Embryophyta</taxon>
        <taxon>Tracheophyta</taxon>
        <taxon>Spermatophyta</taxon>
        <taxon>Magnoliopsida</taxon>
        <taxon>Liliopsida</taxon>
        <taxon>Poales</taxon>
        <taxon>Poaceae</taxon>
        <taxon>BOP clade</taxon>
        <taxon>Oryzoideae</taxon>
        <taxon>Oryzeae</taxon>
        <taxon>Oryzinae</taxon>
        <taxon>Oryza</taxon>
    </lineage>
</organism>
<reference evidence="5" key="1">
    <citation type="journal article" date="2009" name="Rice">
        <title>De Novo Next Generation Sequencing of Plant Genomes.</title>
        <authorList>
            <person name="Rounsley S."/>
            <person name="Marri P.R."/>
            <person name="Yu Y."/>
            <person name="He R."/>
            <person name="Sisneros N."/>
            <person name="Goicoechea J.L."/>
            <person name="Lee S.J."/>
            <person name="Angelova A."/>
            <person name="Kudrna D."/>
            <person name="Luo M."/>
            <person name="Affourtit J."/>
            <person name="Desany B."/>
            <person name="Knight J."/>
            <person name="Niazi F."/>
            <person name="Egholm M."/>
            <person name="Wing R.A."/>
        </authorList>
    </citation>
    <scope>NUCLEOTIDE SEQUENCE [LARGE SCALE GENOMIC DNA]</scope>
    <source>
        <strain evidence="5">cv. IRGC 105608</strain>
    </source>
</reference>
<name>A0A0D3FUT8_9ORYZ</name>
<evidence type="ECO:0000313" key="5">
    <source>
        <dbReference type="EnsemblPlants" id="OBART04G09450.1"/>
    </source>
</evidence>
<evidence type="ECO:0000256" key="1">
    <source>
        <dbReference type="ARBA" id="ARBA00004167"/>
    </source>
</evidence>